<keyword evidence="2" id="KW-0812">Transmembrane</keyword>
<dbReference type="SUPFAM" id="SSF109604">
    <property type="entry name" value="HD-domain/PDEase-like"/>
    <property type="match status" value="1"/>
</dbReference>
<dbReference type="SUPFAM" id="SSF55785">
    <property type="entry name" value="PYP-like sensor domain (PAS domain)"/>
    <property type="match status" value="1"/>
</dbReference>
<evidence type="ECO:0000313" key="7">
    <source>
        <dbReference type="Proteomes" id="UP000295718"/>
    </source>
</evidence>
<dbReference type="Gene3D" id="3.30.70.270">
    <property type="match status" value="1"/>
</dbReference>
<name>A0A4R1R552_9FIRM</name>
<gene>
    <name evidence="6" type="ORF">EDD76_102355</name>
</gene>
<dbReference type="InterPro" id="IPR003607">
    <property type="entry name" value="HD/PDEase_dom"/>
</dbReference>
<dbReference type="Gene3D" id="3.30.450.20">
    <property type="entry name" value="PAS domain"/>
    <property type="match status" value="1"/>
</dbReference>
<dbReference type="CDD" id="cd00077">
    <property type="entry name" value="HDc"/>
    <property type="match status" value="1"/>
</dbReference>
<evidence type="ECO:0000256" key="1">
    <source>
        <dbReference type="SAM" id="Coils"/>
    </source>
</evidence>
<dbReference type="RefSeq" id="WP_031389166.1">
    <property type="nucleotide sequence ID" value="NZ_JPNB01000001.1"/>
</dbReference>
<feature type="domain" description="GGDEF" evidence="3">
    <location>
        <begin position="287"/>
        <end position="422"/>
    </location>
</feature>
<sequence length="605" mass="70089">MFKYLKDKLSRHKSDPFKKEGLKICAIYLVIGLFWIYFSDRIVNYLFKDEHAILRINTYKGTAYVLCTALILYFLISDLLRKVEIMKRKLNESYDELSASNEELQSYVEELTASDEELRTQYDQIVEYGEKLRVSEEKYKSLITEMQLGLALYAGNPGDDLYHYKVVDTNYSHEVLTGFKQKDILGKYFYEIHVDMEPENAAKLIHTITTGEPTRYERLQKKTNYYYEVIAYRPMDNQLAIIVNDITKRKQAEGRLNFLSYHDQLTGLFNRRFFEQELVALDKDENYPLMITMIDINGLKLVNDSFGHATGDKYIQMVAKVLIEGTRDQDVVCRQAGDEFIIFSPKTDDAQMQKIIEDMNEAARKMDVNSVPLSLSFGYCAKKSSDEPLPEVMKRAERYMYKKKLLESSSVKGKTVYTIMTTLHEKNPREEQHSRRVSQLCEKMGVAMGLRDDEVKELRTVGLLHDIGKVAIEEGILNKPGKLDEMEWEEIKKHPEIGYRILSTVSDLSELSEYVLSHHERWDGKGYPRGLKGEDIPLQSRIIAIADAYDAMRSERSYRKALSKEYAVSELEKGAGTQFNESCVNVFIEQVVKDDDIYECDLCSI</sequence>
<comment type="caution">
    <text evidence="6">The sequence shown here is derived from an EMBL/GenBank/DDBJ whole genome shotgun (WGS) entry which is preliminary data.</text>
</comment>
<evidence type="ECO:0000313" key="6">
    <source>
        <dbReference type="EMBL" id="TCL60656.1"/>
    </source>
</evidence>
<dbReference type="InterPro" id="IPR000160">
    <property type="entry name" value="GGDEF_dom"/>
</dbReference>
<proteinExistence type="predicted"/>
<dbReference type="PROSITE" id="PS50887">
    <property type="entry name" value="GGDEF"/>
    <property type="match status" value="1"/>
</dbReference>
<dbReference type="Proteomes" id="UP000295718">
    <property type="component" value="Unassembled WGS sequence"/>
</dbReference>
<dbReference type="InterPro" id="IPR035965">
    <property type="entry name" value="PAS-like_dom_sf"/>
</dbReference>
<organism evidence="6 7">
    <name type="scientific">Kineothrix alysoides</name>
    <dbReference type="NCBI Taxonomy" id="1469948"/>
    <lineage>
        <taxon>Bacteria</taxon>
        <taxon>Bacillati</taxon>
        <taxon>Bacillota</taxon>
        <taxon>Clostridia</taxon>
        <taxon>Lachnospirales</taxon>
        <taxon>Lachnospiraceae</taxon>
        <taxon>Kineothrix</taxon>
    </lineage>
</organism>
<evidence type="ECO:0000256" key="2">
    <source>
        <dbReference type="SAM" id="Phobius"/>
    </source>
</evidence>
<evidence type="ECO:0000259" key="4">
    <source>
        <dbReference type="PROSITE" id="PS51831"/>
    </source>
</evidence>
<keyword evidence="2" id="KW-0472">Membrane</keyword>
<dbReference type="NCBIfam" id="TIGR00229">
    <property type="entry name" value="sensory_box"/>
    <property type="match status" value="1"/>
</dbReference>
<dbReference type="InterPro" id="IPR043128">
    <property type="entry name" value="Rev_trsase/Diguanyl_cyclase"/>
</dbReference>
<dbReference type="Pfam" id="PF00990">
    <property type="entry name" value="GGDEF"/>
    <property type="match status" value="1"/>
</dbReference>
<feature type="domain" description="HD" evidence="4">
    <location>
        <begin position="430"/>
        <end position="552"/>
    </location>
</feature>
<dbReference type="Gene3D" id="1.10.3210.10">
    <property type="entry name" value="Hypothetical protein af1432"/>
    <property type="match status" value="1"/>
</dbReference>
<dbReference type="CDD" id="cd01949">
    <property type="entry name" value="GGDEF"/>
    <property type="match status" value="1"/>
</dbReference>
<dbReference type="OrthoDB" id="9804747at2"/>
<dbReference type="PROSITE" id="PS51831">
    <property type="entry name" value="HD"/>
    <property type="match status" value="1"/>
</dbReference>
<feature type="coiled-coil region" evidence="1">
    <location>
        <begin position="76"/>
        <end position="114"/>
    </location>
</feature>
<feature type="domain" description="HD-GYP" evidence="5">
    <location>
        <begin position="408"/>
        <end position="603"/>
    </location>
</feature>
<reference evidence="6 7" key="1">
    <citation type="submission" date="2019-03" db="EMBL/GenBank/DDBJ databases">
        <title>Genomic Encyclopedia of Type Strains, Phase IV (KMG-IV): sequencing the most valuable type-strain genomes for metagenomic binning, comparative biology and taxonomic classification.</title>
        <authorList>
            <person name="Goeker M."/>
        </authorList>
    </citation>
    <scope>NUCLEOTIDE SEQUENCE [LARGE SCALE GENOMIC DNA]</scope>
    <source>
        <strain evidence="6 7">DSM 100556</strain>
    </source>
</reference>
<dbReference type="PANTHER" id="PTHR43155">
    <property type="entry name" value="CYCLIC DI-GMP PHOSPHODIESTERASE PA4108-RELATED"/>
    <property type="match status" value="1"/>
</dbReference>
<protein>
    <submittedName>
        <fullName evidence="6">PAS domain S-box-containing protein/diguanylate cyclase (GGDEF)-like protein</fullName>
    </submittedName>
</protein>
<evidence type="ECO:0000259" key="3">
    <source>
        <dbReference type="PROSITE" id="PS50887"/>
    </source>
</evidence>
<evidence type="ECO:0000259" key="5">
    <source>
        <dbReference type="PROSITE" id="PS51832"/>
    </source>
</evidence>
<keyword evidence="2" id="KW-1133">Transmembrane helix</keyword>
<dbReference type="InterPro" id="IPR000014">
    <property type="entry name" value="PAS"/>
</dbReference>
<dbReference type="EMBL" id="SLUO01000002">
    <property type="protein sequence ID" value="TCL60656.1"/>
    <property type="molecule type" value="Genomic_DNA"/>
</dbReference>
<dbReference type="SMART" id="SM00267">
    <property type="entry name" value="GGDEF"/>
    <property type="match status" value="1"/>
</dbReference>
<dbReference type="InterPro" id="IPR037522">
    <property type="entry name" value="HD_GYP_dom"/>
</dbReference>
<accession>A0A4R1R552</accession>
<dbReference type="NCBIfam" id="TIGR00254">
    <property type="entry name" value="GGDEF"/>
    <property type="match status" value="1"/>
</dbReference>
<dbReference type="SUPFAM" id="SSF55073">
    <property type="entry name" value="Nucleotide cyclase"/>
    <property type="match status" value="1"/>
</dbReference>
<dbReference type="InterPro" id="IPR006674">
    <property type="entry name" value="HD_domain"/>
</dbReference>
<feature type="transmembrane region" description="Helical" evidence="2">
    <location>
        <begin position="21"/>
        <end position="38"/>
    </location>
</feature>
<dbReference type="PANTHER" id="PTHR43155:SF2">
    <property type="entry name" value="CYCLIC DI-GMP PHOSPHODIESTERASE PA4108"/>
    <property type="match status" value="1"/>
</dbReference>
<dbReference type="InterPro" id="IPR029787">
    <property type="entry name" value="Nucleotide_cyclase"/>
</dbReference>
<dbReference type="STRING" id="1469948.GCA_000732725_00391"/>
<dbReference type="AlphaFoldDB" id="A0A4R1R552"/>
<keyword evidence="1" id="KW-0175">Coiled coil</keyword>
<keyword evidence="7" id="KW-1185">Reference proteome</keyword>
<dbReference type="Pfam" id="PF13487">
    <property type="entry name" value="HD_5"/>
    <property type="match status" value="1"/>
</dbReference>
<dbReference type="SMART" id="SM00471">
    <property type="entry name" value="HDc"/>
    <property type="match status" value="1"/>
</dbReference>
<dbReference type="PROSITE" id="PS51832">
    <property type="entry name" value="HD_GYP"/>
    <property type="match status" value="1"/>
</dbReference>